<accession>A0A8R1INY4</accession>
<reference evidence="3" key="1">
    <citation type="submission" date="2010-08" db="EMBL/GenBank/DDBJ databases">
        <authorList>
            <consortium name="Caenorhabditis japonica Sequencing Consortium"/>
            <person name="Wilson R.K."/>
        </authorList>
    </citation>
    <scope>NUCLEOTIDE SEQUENCE [LARGE SCALE GENOMIC DNA]</scope>
    <source>
        <strain evidence="3">DF5081</strain>
    </source>
</reference>
<dbReference type="AlphaFoldDB" id="A0A8R1INY4"/>
<feature type="region of interest" description="Disordered" evidence="1">
    <location>
        <begin position="45"/>
        <end position="64"/>
    </location>
</feature>
<sequence length="220" mass="25307">MKPSKQQTYCRMAGDFERDRPAVESHNFRNPLDEVENMTRSTYSYSAHNTSNTNNHNGLSSRRSQEVPVGNLLDGFEIIDNFESCSRERTLIDVDEPPTKPHRRSENDLLVTLVTKRTIGLQFDKRNGQFSEGREIEICPGTLVREMADDDWKTPKLKDWVENRKLRQEGLAVPMEASNFGSGTHLLSVNPSERLELFCEVERFNYIFNLKIGDPVLVDQ</sequence>
<protein>
    <submittedName>
        <fullName evidence="2">Uncharacterized protein</fullName>
    </submittedName>
</protein>
<dbReference type="EnsemblMetazoa" id="CJA37818a.1">
    <property type="protein sequence ID" value="CJA37818a.1"/>
    <property type="gene ID" value="WBGene00213665"/>
</dbReference>
<keyword evidence="3" id="KW-1185">Reference proteome</keyword>
<dbReference type="Proteomes" id="UP000005237">
    <property type="component" value="Unassembled WGS sequence"/>
</dbReference>
<name>A0A8R1INY4_CAEJA</name>
<reference evidence="2" key="2">
    <citation type="submission" date="2022-06" db="UniProtKB">
        <authorList>
            <consortium name="EnsemblMetazoa"/>
        </authorList>
    </citation>
    <scope>IDENTIFICATION</scope>
    <source>
        <strain evidence="2">DF5081</strain>
    </source>
</reference>
<organism evidence="2 3">
    <name type="scientific">Caenorhabditis japonica</name>
    <dbReference type="NCBI Taxonomy" id="281687"/>
    <lineage>
        <taxon>Eukaryota</taxon>
        <taxon>Metazoa</taxon>
        <taxon>Ecdysozoa</taxon>
        <taxon>Nematoda</taxon>
        <taxon>Chromadorea</taxon>
        <taxon>Rhabditida</taxon>
        <taxon>Rhabditina</taxon>
        <taxon>Rhabditomorpha</taxon>
        <taxon>Rhabditoidea</taxon>
        <taxon>Rhabditidae</taxon>
        <taxon>Peloderinae</taxon>
        <taxon>Caenorhabditis</taxon>
    </lineage>
</organism>
<evidence type="ECO:0000313" key="2">
    <source>
        <dbReference type="EnsemblMetazoa" id="CJA37818a.1"/>
    </source>
</evidence>
<proteinExistence type="predicted"/>
<feature type="compositionally biased region" description="Low complexity" evidence="1">
    <location>
        <begin position="45"/>
        <end position="61"/>
    </location>
</feature>
<evidence type="ECO:0000313" key="3">
    <source>
        <dbReference type="Proteomes" id="UP000005237"/>
    </source>
</evidence>
<evidence type="ECO:0000256" key="1">
    <source>
        <dbReference type="SAM" id="MobiDB-lite"/>
    </source>
</evidence>